<dbReference type="Gene3D" id="3.10.20.30">
    <property type="match status" value="1"/>
</dbReference>
<keyword evidence="11 13" id="KW-0030">Aminoacyl-tRNA synthetase</keyword>
<feature type="domain" description="TGS" evidence="15">
    <location>
        <begin position="1"/>
        <end position="61"/>
    </location>
</feature>
<reference evidence="17" key="1">
    <citation type="submission" date="2019-02" db="EMBL/GenBank/DDBJ databases">
        <authorList>
            <person name="Gruber-Vodicka R. H."/>
            <person name="Seah K. B. B."/>
        </authorList>
    </citation>
    <scope>NUCLEOTIDE SEQUENCE</scope>
    <source>
        <strain evidence="16">BECK_BZ123</strain>
        <strain evidence="17">BECK_BZ126</strain>
    </source>
</reference>
<dbReference type="PRINTS" id="PR01047">
    <property type="entry name" value="TRNASYNTHTHR"/>
</dbReference>
<organism evidence="17">
    <name type="scientific">Candidatus Kentrum sp. TC</name>
    <dbReference type="NCBI Taxonomy" id="2126339"/>
    <lineage>
        <taxon>Bacteria</taxon>
        <taxon>Pseudomonadati</taxon>
        <taxon>Pseudomonadota</taxon>
        <taxon>Gammaproteobacteria</taxon>
        <taxon>Candidatus Kentrum</taxon>
    </lineage>
</organism>
<gene>
    <name evidence="13" type="primary">thrS</name>
    <name evidence="16" type="ORF">BECKTC1821D_GA0114238_10072</name>
    <name evidence="17" type="ORF">BECKTC1821F_GA0114240_10152</name>
</gene>
<dbReference type="InterPro" id="IPR002320">
    <property type="entry name" value="Thr-tRNA-ligase_IIa"/>
</dbReference>
<dbReference type="PROSITE" id="PS51880">
    <property type="entry name" value="TGS"/>
    <property type="match status" value="1"/>
</dbReference>
<comment type="similarity">
    <text evidence="1 13">Belongs to the class-II aminoacyl-tRNA synthetase family.</text>
</comment>
<dbReference type="FunFam" id="3.30.54.20:FF:000002">
    <property type="entry name" value="Threonine--tRNA ligase"/>
    <property type="match status" value="1"/>
</dbReference>
<dbReference type="InterPro" id="IPR004095">
    <property type="entry name" value="TGS"/>
</dbReference>
<keyword evidence="5 13" id="KW-0479">Metal-binding</keyword>
<comment type="cofactor">
    <cofactor evidence="13">
        <name>Zn(2+)</name>
        <dbReference type="ChEBI" id="CHEBI:29105"/>
    </cofactor>
    <text evidence="13">Binds 1 zinc ion per subunit.</text>
</comment>
<evidence type="ECO:0000256" key="3">
    <source>
        <dbReference type="ARBA" id="ARBA00022555"/>
    </source>
</evidence>
<keyword evidence="3 13" id="KW-0820">tRNA-binding</keyword>
<feature type="binding site" evidence="13">
    <location>
        <position position="384"/>
    </location>
    <ligand>
        <name>Zn(2+)</name>
        <dbReference type="ChEBI" id="CHEBI:29105"/>
        <note>catalytic</note>
    </ligand>
</feature>
<dbReference type="Gene3D" id="3.30.54.20">
    <property type="match status" value="1"/>
</dbReference>
<dbReference type="InterPro" id="IPR012675">
    <property type="entry name" value="Beta-grasp_dom_sf"/>
</dbReference>
<feature type="binding site" evidence="13">
    <location>
        <position position="333"/>
    </location>
    <ligand>
        <name>Zn(2+)</name>
        <dbReference type="ChEBI" id="CHEBI:29105"/>
        <note>catalytic</note>
    </ligand>
</feature>
<dbReference type="EMBL" id="CAADFW010000015">
    <property type="protein sequence ID" value="VFK57149.1"/>
    <property type="molecule type" value="Genomic_DNA"/>
</dbReference>
<evidence type="ECO:0000313" key="17">
    <source>
        <dbReference type="EMBL" id="VFK57149.1"/>
    </source>
</evidence>
<evidence type="ECO:0000256" key="6">
    <source>
        <dbReference type="ARBA" id="ARBA00022741"/>
    </source>
</evidence>
<evidence type="ECO:0000256" key="8">
    <source>
        <dbReference type="ARBA" id="ARBA00022840"/>
    </source>
</evidence>
<evidence type="ECO:0000256" key="1">
    <source>
        <dbReference type="ARBA" id="ARBA00008226"/>
    </source>
</evidence>
<dbReference type="Pfam" id="PF07973">
    <property type="entry name" value="tRNA_SAD"/>
    <property type="match status" value="1"/>
</dbReference>
<dbReference type="NCBIfam" id="TIGR00418">
    <property type="entry name" value="thrS"/>
    <property type="match status" value="1"/>
</dbReference>
<keyword evidence="10 13" id="KW-0648">Protein biosynthesis</keyword>
<dbReference type="InterPro" id="IPR045864">
    <property type="entry name" value="aa-tRNA-synth_II/BPL/LPL"/>
</dbReference>
<dbReference type="Gene3D" id="3.30.930.10">
    <property type="entry name" value="Bira Bifunctional Protein, Domain 2"/>
    <property type="match status" value="1"/>
</dbReference>
<evidence type="ECO:0000256" key="10">
    <source>
        <dbReference type="ARBA" id="ARBA00022917"/>
    </source>
</evidence>
<dbReference type="GO" id="GO:0000049">
    <property type="term" value="F:tRNA binding"/>
    <property type="evidence" value="ECO:0007669"/>
    <property type="project" value="UniProtKB-KW"/>
</dbReference>
<dbReference type="Pfam" id="PF02824">
    <property type="entry name" value="TGS"/>
    <property type="match status" value="1"/>
</dbReference>
<dbReference type="Pfam" id="PF03129">
    <property type="entry name" value="HGTP_anticodon"/>
    <property type="match status" value="1"/>
</dbReference>
<evidence type="ECO:0000256" key="9">
    <source>
        <dbReference type="ARBA" id="ARBA00022884"/>
    </source>
</evidence>
<dbReference type="Gene3D" id="3.30.980.10">
    <property type="entry name" value="Threonyl-trna Synthetase, Chain A, domain 2"/>
    <property type="match status" value="1"/>
</dbReference>
<evidence type="ECO:0000256" key="2">
    <source>
        <dbReference type="ARBA" id="ARBA00022490"/>
    </source>
</evidence>
<evidence type="ECO:0000259" key="14">
    <source>
        <dbReference type="PROSITE" id="PS50862"/>
    </source>
</evidence>
<dbReference type="InterPro" id="IPR012676">
    <property type="entry name" value="TGS-like"/>
</dbReference>
<keyword evidence="8 13" id="KW-0067">ATP-binding</keyword>
<dbReference type="SUPFAM" id="SSF81271">
    <property type="entry name" value="TGS-like"/>
    <property type="match status" value="1"/>
</dbReference>
<keyword evidence="7 13" id="KW-0862">Zinc</keyword>
<dbReference type="PROSITE" id="PS50862">
    <property type="entry name" value="AA_TRNA_LIGASE_II"/>
    <property type="match status" value="1"/>
</dbReference>
<dbReference type="InterPro" id="IPR004154">
    <property type="entry name" value="Anticodon-bd"/>
</dbReference>
<dbReference type="GO" id="GO:0006435">
    <property type="term" value="P:threonyl-tRNA aminoacylation"/>
    <property type="evidence" value="ECO:0007669"/>
    <property type="project" value="UniProtKB-UniRule"/>
</dbReference>
<dbReference type="FunFam" id="3.10.20.30:FF:000005">
    <property type="entry name" value="Threonine--tRNA ligase"/>
    <property type="match status" value="1"/>
</dbReference>
<evidence type="ECO:0000256" key="13">
    <source>
        <dbReference type="HAMAP-Rule" id="MF_00184"/>
    </source>
</evidence>
<dbReference type="SUPFAM" id="SSF55681">
    <property type="entry name" value="Class II aaRS and biotin synthetases"/>
    <property type="match status" value="1"/>
</dbReference>
<dbReference type="PANTHER" id="PTHR11451">
    <property type="entry name" value="THREONINE-TRNA LIGASE"/>
    <property type="match status" value="1"/>
</dbReference>
<dbReference type="SUPFAM" id="SSF55186">
    <property type="entry name" value="ThrRS/AlaRS common domain"/>
    <property type="match status" value="1"/>
</dbReference>
<dbReference type="EC" id="6.1.1.3" evidence="13"/>
<evidence type="ECO:0000259" key="15">
    <source>
        <dbReference type="PROSITE" id="PS51880"/>
    </source>
</evidence>
<keyword evidence="2 13" id="KW-0963">Cytoplasm</keyword>
<comment type="subcellular location">
    <subcellularLocation>
        <location evidence="13">Cytoplasm</location>
    </subcellularLocation>
</comment>
<evidence type="ECO:0000256" key="11">
    <source>
        <dbReference type="ARBA" id="ARBA00023146"/>
    </source>
</evidence>
<dbReference type="GO" id="GO:0004829">
    <property type="term" value="F:threonine-tRNA ligase activity"/>
    <property type="evidence" value="ECO:0007669"/>
    <property type="project" value="UniProtKB-UniRule"/>
</dbReference>
<evidence type="ECO:0000256" key="7">
    <source>
        <dbReference type="ARBA" id="ARBA00022833"/>
    </source>
</evidence>
<keyword evidence="6 13" id="KW-0547">Nucleotide-binding</keyword>
<dbReference type="FunFam" id="3.40.50.800:FF:000001">
    <property type="entry name" value="Threonine--tRNA ligase"/>
    <property type="match status" value="1"/>
</dbReference>
<dbReference type="FunFam" id="3.30.980.10:FF:000005">
    <property type="entry name" value="Threonyl-tRNA synthetase, mitochondrial"/>
    <property type="match status" value="1"/>
</dbReference>
<dbReference type="InterPro" id="IPR047246">
    <property type="entry name" value="ThrRS_anticodon"/>
</dbReference>
<dbReference type="InterPro" id="IPR002314">
    <property type="entry name" value="aa-tRNA-synt_IIb"/>
</dbReference>
<dbReference type="InterPro" id="IPR018163">
    <property type="entry name" value="Thr/Ala-tRNA-synth_IIc_edit"/>
</dbReference>
<accession>A0A450ZTN0</accession>
<dbReference type="SMART" id="SM00863">
    <property type="entry name" value="tRNA_SAD"/>
    <property type="match status" value="1"/>
</dbReference>
<dbReference type="AlphaFoldDB" id="A0A450ZTN0"/>
<evidence type="ECO:0000256" key="12">
    <source>
        <dbReference type="ARBA" id="ARBA00049515"/>
    </source>
</evidence>
<keyword evidence="9 13" id="KW-0694">RNA-binding</keyword>
<proteinExistence type="inferred from homology"/>
<keyword evidence="4 13" id="KW-0436">Ligase</keyword>
<dbReference type="Gene3D" id="3.40.50.800">
    <property type="entry name" value="Anticodon-binding domain"/>
    <property type="match status" value="1"/>
</dbReference>
<dbReference type="GO" id="GO:0046872">
    <property type="term" value="F:metal ion binding"/>
    <property type="evidence" value="ECO:0007669"/>
    <property type="project" value="UniProtKB-KW"/>
</dbReference>
<dbReference type="Pfam" id="PF00587">
    <property type="entry name" value="tRNA-synt_2b"/>
    <property type="match status" value="1"/>
</dbReference>
<evidence type="ECO:0000313" key="16">
    <source>
        <dbReference type="EMBL" id="VFK39798.1"/>
    </source>
</evidence>
<dbReference type="SUPFAM" id="SSF52954">
    <property type="entry name" value="Class II aaRS ABD-related"/>
    <property type="match status" value="1"/>
</dbReference>
<dbReference type="CDD" id="cd00860">
    <property type="entry name" value="ThrRS_anticodon"/>
    <property type="match status" value="1"/>
</dbReference>
<dbReference type="EMBL" id="CAADFS010000007">
    <property type="protein sequence ID" value="VFK39798.1"/>
    <property type="molecule type" value="Genomic_DNA"/>
</dbReference>
<dbReference type="InterPro" id="IPR006195">
    <property type="entry name" value="aa-tRNA-synth_II"/>
</dbReference>
<dbReference type="InterPro" id="IPR036621">
    <property type="entry name" value="Anticodon-bd_dom_sf"/>
</dbReference>
<dbReference type="GO" id="GO:0005524">
    <property type="term" value="F:ATP binding"/>
    <property type="evidence" value="ECO:0007669"/>
    <property type="project" value="UniProtKB-UniRule"/>
</dbReference>
<feature type="region of interest" description="Catalytic" evidence="13">
    <location>
        <begin position="242"/>
        <end position="533"/>
    </location>
</feature>
<dbReference type="HAMAP" id="MF_00184">
    <property type="entry name" value="Thr_tRNA_synth"/>
    <property type="match status" value="1"/>
</dbReference>
<comment type="subunit">
    <text evidence="13">Homodimer.</text>
</comment>
<dbReference type="CDD" id="cd01667">
    <property type="entry name" value="TGS_ThrRS"/>
    <property type="match status" value="1"/>
</dbReference>
<sequence>MPIVTFPDGSRRNYEQSITVQAVAVSIGPGLAKAALAGSVDGRLVDLFYLLKRDHALRIITDRDPEGLEIIRHSTAHLMAQAVKSLYPDAQVTIGPVVENGFYYDFAFERSFNEEDIDAIEDKMKELAAENYPVTREVMPRADAVAFFRAQGEKYKVEIIEGIPGDEPISLYRQGGFVDLCRGPHVPGTGRLRSFKLMKLAGAYWRGDSRNEMLQRIYGTAWPDKKSLDSYLKQLEEADKRDHRKIGRRQDLFHLQEEAPGMVFWHEKGWIIYRLVEDYIRGIIRRNGYREIRTPQVVDRALWEKSGHWDKFGDMIFATHSENRDYAVKPMNCPCHIQIFNQGLKSYRELPLRLAEFGSCHRNEPSGTLHGLMRLRNFVQDDAHIFCTEDQIQAEVARFIDLVFRVYGDFGFRDILINLSTRPEQRVGSDAIWDKAENALELALDNKGLDWTLDPGEGAFYGPKVDFSLKDSIGRVWQCGTVQVDFSMPGRLSAQYVAEDGSRRVPVMLHRAILGSLERFIGILIEEHAGRLPVWLAPIQASLLTITDRQAEYARGRAALLEEQGVRVQPDLRNEKIGLKIREHTLQRVPYLLIIGDREVDQNKVAVRTRDGEDKGAMTLSEFVELLEKEVGGHGSHNQAEE</sequence>
<name>A0A450ZTN0_9GAMM</name>
<dbReference type="GO" id="GO:0005737">
    <property type="term" value="C:cytoplasm"/>
    <property type="evidence" value="ECO:0007669"/>
    <property type="project" value="UniProtKB-SubCell"/>
</dbReference>
<dbReference type="CDD" id="cd00771">
    <property type="entry name" value="ThrRS_core"/>
    <property type="match status" value="1"/>
</dbReference>
<dbReference type="InterPro" id="IPR012947">
    <property type="entry name" value="tRNA_SAD"/>
</dbReference>
<feature type="binding site" evidence="13">
    <location>
        <position position="510"/>
    </location>
    <ligand>
        <name>Zn(2+)</name>
        <dbReference type="ChEBI" id="CHEBI:29105"/>
        <note>catalytic</note>
    </ligand>
</feature>
<dbReference type="InterPro" id="IPR033728">
    <property type="entry name" value="ThrRS_core"/>
</dbReference>
<evidence type="ECO:0000256" key="5">
    <source>
        <dbReference type="ARBA" id="ARBA00022723"/>
    </source>
</evidence>
<protein>
    <recommendedName>
        <fullName evidence="13">Threonine--tRNA ligase</fullName>
        <ecNumber evidence="13">6.1.1.3</ecNumber>
    </recommendedName>
    <alternativeName>
        <fullName evidence="13">Threonyl-tRNA synthetase</fullName>
        <shortName evidence="13">ThrRS</shortName>
    </alternativeName>
</protein>
<evidence type="ECO:0000256" key="4">
    <source>
        <dbReference type="ARBA" id="ARBA00022598"/>
    </source>
</evidence>
<feature type="domain" description="Aminoacyl-transfer RNA synthetases class-II family profile" evidence="14">
    <location>
        <begin position="242"/>
        <end position="533"/>
    </location>
</feature>
<dbReference type="PANTHER" id="PTHR11451:SF44">
    <property type="entry name" value="THREONINE--TRNA LIGASE, CHLOROPLASTIC_MITOCHONDRIAL 2"/>
    <property type="match status" value="1"/>
</dbReference>
<dbReference type="FunFam" id="3.30.930.10:FF:000002">
    <property type="entry name" value="Threonine--tRNA ligase"/>
    <property type="match status" value="1"/>
</dbReference>
<comment type="catalytic activity">
    <reaction evidence="12 13">
        <text>tRNA(Thr) + L-threonine + ATP = L-threonyl-tRNA(Thr) + AMP + diphosphate + H(+)</text>
        <dbReference type="Rhea" id="RHEA:24624"/>
        <dbReference type="Rhea" id="RHEA-COMP:9670"/>
        <dbReference type="Rhea" id="RHEA-COMP:9704"/>
        <dbReference type="ChEBI" id="CHEBI:15378"/>
        <dbReference type="ChEBI" id="CHEBI:30616"/>
        <dbReference type="ChEBI" id="CHEBI:33019"/>
        <dbReference type="ChEBI" id="CHEBI:57926"/>
        <dbReference type="ChEBI" id="CHEBI:78442"/>
        <dbReference type="ChEBI" id="CHEBI:78534"/>
        <dbReference type="ChEBI" id="CHEBI:456215"/>
        <dbReference type="EC" id="6.1.1.3"/>
    </reaction>
</comment>